<gene>
    <name evidence="2" type="ORF">CUT44_24745</name>
</gene>
<organism evidence="2 3">
    <name type="scientific">Streptomyces carminius</name>
    <dbReference type="NCBI Taxonomy" id="2665496"/>
    <lineage>
        <taxon>Bacteria</taxon>
        <taxon>Bacillati</taxon>
        <taxon>Actinomycetota</taxon>
        <taxon>Actinomycetes</taxon>
        <taxon>Kitasatosporales</taxon>
        <taxon>Streptomycetaceae</taxon>
        <taxon>Streptomyces</taxon>
    </lineage>
</organism>
<dbReference type="GO" id="GO:0048244">
    <property type="term" value="F:phytanoyl-CoA dioxygenase activity"/>
    <property type="evidence" value="ECO:0007669"/>
    <property type="project" value="InterPro"/>
</dbReference>
<dbReference type="PANTHER" id="PTHR21308">
    <property type="entry name" value="PHYTANOYL-COA ALPHA-HYDROXYLASE"/>
    <property type="match status" value="1"/>
</dbReference>
<sequence>MTLTVKGPRTWLGETDCDLADFRAHAGRTTVPADCPTAADIVRNVPLYDAEHLCRLAADPRGRRAIQAELARVLLDGPGIVVFKRAYPDPSVLDRAGAVFDALIEEERAAGTARGDHYAKPGTNDRVWNAVEKLAVRAPEVFTEYHADEMTALVCEAWLGPGYQLTSQVNVVNPGALAQCVHRDYHFGFLTDEHAAAFPAHMHRAAPVLTLQGAVAHCDMPVETGPTMYLPHSQTYEPGYLAWRRPEFRAYFEEHHVQLPLDKGDAVFFSPALFHAAGHNSTADVRRMANLLQISSPFGRSMETVDRERMVNAVFPVLLRRRAEGAPERWLRNVVAACAEGYSFPTNLDLDAPVGGLAPPAPAELVWRALERGASPGELRRELRAAAERRLSRGQATDAGGATP</sequence>
<dbReference type="EMBL" id="PGGW01000067">
    <property type="protein sequence ID" value="PJE94894.1"/>
    <property type="molecule type" value="Genomic_DNA"/>
</dbReference>
<protein>
    <submittedName>
        <fullName evidence="2">Phytanoyl-CoA dioxygenase</fullName>
    </submittedName>
</protein>
<proteinExistence type="predicted"/>
<evidence type="ECO:0000313" key="3">
    <source>
        <dbReference type="Proteomes" id="UP000230407"/>
    </source>
</evidence>
<dbReference type="AlphaFoldDB" id="A0A2M8LSH1"/>
<name>A0A2M8LSH1_9ACTN</name>
<evidence type="ECO:0000256" key="1">
    <source>
        <dbReference type="SAM" id="MobiDB-lite"/>
    </source>
</evidence>
<keyword evidence="2" id="KW-0560">Oxidoreductase</keyword>
<dbReference type="GO" id="GO:0001561">
    <property type="term" value="P:fatty acid alpha-oxidation"/>
    <property type="evidence" value="ECO:0007669"/>
    <property type="project" value="InterPro"/>
</dbReference>
<comment type="caution">
    <text evidence="2">The sequence shown here is derived from an EMBL/GenBank/DDBJ whole genome shotgun (WGS) entry which is preliminary data.</text>
</comment>
<dbReference type="Proteomes" id="UP000230407">
    <property type="component" value="Unassembled WGS sequence"/>
</dbReference>
<feature type="compositionally biased region" description="Basic and acidic residues" evidence="1">
    <location>
        <begin position="378"/>
        <end position="391"/>
    </location>
</feature>
<dbReference type="Pfam" id="PF05721">
    <property type="entry name" value="PhyH"/>
    <property type="match status" value="1"/>
</dbReference>
<dbReference type="PANTHER" id="PTHR21308:SF8">
    <property type="entry name" value="PHYTANOYL-COA DIOXYGENASE FAMILY PROTEIN (AFU_ORTHOLOGUE AFUA_2G09620)"/>
    <property type="match status" value="1"/>
</dbReference>
<accession>A0A2M8LSH1</accession>
<keyword evidence="2" id="KW-0223">Dioxygenase</keyword>
<reference evidence="2 3" key="1">
    <citation type="submission" date="2017-11" db="EMBL/GenBank/DDBJ databases">
        <title>Streptomyces carmine sp. nov., a novel actinomycete isolated from Sophora alopecuroides in Xinjiang, China.</title>
        <authorList>
            <person name="Wang Y."/>
            <person name="Luo X."/>
            <person name="Wan C."/>
            <person name="Zhang L."/>
        </authorList>
    </citation>
    <scope>NUCLEOTIDE SEQUENCE [LARGE SCALE GENOMIC DNA]</scope>
    <source>
        <strain evidence="2 3">TRM SA0054</strain>
    </source>
</reference>
<dbReference type="Gene3D" id="2.60.120.620">
    <property type="entry name" value="q2cbj1_9rhob like domain"/>
    <property type="match status" value="1"/>
</dbReference>
<dbReference type="SUPFAM" id="SSF51197">
    <property type="entry name" value="Clavaminate synthase-like"/>
    <property type="match status" value="1"/>
</dbReference>
<dbReference type="InterPro" id="IPR047128">
    <property type="entry name" value="PhyH"/>
</dbReference>
<dbReference type="InterPro" id="IPR008775">
    <property type="entry name" value="Phytyl_CoA_dOase-like"/>
</dbReference>
<dbReference type="RefSeq" id="WP_100204150.1">
    <property type="nucleotide sequence ID" value="NZ_PGGW01000067.1"/>
</dbReference>
<evidence type="ECO:0000313" key="2">
    <source>
        <dbReference type="EMBL" id="PJE94894.1"/>
    </source>
</evidence>
<keyword evidence="3" id="KW-1185">Reference proteome</keyword>
<feature type="region of interest" description="Disordered" evidence="1">
    <location>
        <begin position="378"/>
        <end position="404"/>
    </location>
</feature>